<dbReference type="OrthoDB" id="10049614at2759"/>
<dbReference type="InterPro" id="IPR036638">
    <property type="entry name" value="HLH_DNA-bd_sf"/>
</dbReference>
<evidence type="ECO:0000256" key="2">
    <source>
        <dbReference type="ARBA" id="ARBA00022541"/>
    </source>
</evidence>
<gene>
    <name evidence="7" type="primary">MYF6</name>
    <name evidence="7" type="ORF">BLAG_LOCUS11346</name>
</gene>
<keyword evidence="2" id="KW-0517">Myogenesis</keyword>
<dbReference type="AlphaFoldDB" id="A0A8K0EJ51"/>
<dbReference type="GO" id="GO:0000978">
    <property type="term" value="F:RNA polymerase II cis-regulatory region sequence-specific DNA binding"/>
    <property type="evidence" value="ECO:0007669"/>
    <property type="project" value="TreeGrafter"/>
</dbReference>
<dbReference type="GO" id="GO:0030154">
    <property type="term" value="P:cell differentiation"/>
    <property type="evidence" value="ECO:0007669"/>
    <property type="project" value="UniProtKB-KW"/>
</dbReference>
<evidence type="ECO:0000256" key="4">
    <source>
        <dbReference type="ARBA" id="ARBA00023125"/>
    </source>
</evidence>
<dbReference type="PROSITE" id="PS50888">
    <property type="entry name" value="BHLH"/>
    <property type="match status" value="1"/>
</dbReference>
<proteinExistence type="predicted"/>
<dbReference type="Proteomes" id="UP000838412">
    <property type="component" value="Chromosome 18"/>
</dbReference>
<dbReference type="SUPFAM" id="SSF47459">
    <property type="entry name" value="HLH, helix-loop-helix DNA-binding domain"/>
    <property type="match status" value="1"/>
</dbReference>
<feature type="domain" description="BHLH" evidence="6">
    <location>
        <begin position="70"/>
        <end position="121"/>
    </location>
</feature>
<accession>A0A8K0EJ51</accession>
<dbReference type="Pfam" id="PF00010">
    <property type="entry name" value="HLH"/>
    <property type="match status" value="1"/>
</dbReference>
<keyword evidence="4" id="KW-0238">DNA-binding</keyword>
<dbReference type="Pfam" id="PF01586">
    <property type="entry name" value="Basic"/>
    <property type="match status" value="1"/>
</dbReference>
<dbReference type="GO" id="GO:0045663">
    <property type="term" value="P:positive regulation of myoblast differentiation"/>
    <property type="evidence" value="ECO:0007669"/>
    <property type="project" value="TreeGrafter"/>
</dbReference>
<dbReference type="InterPro" id="IPR039704">
    <property type="entry name" value="Myogenic_factor"/>
</dbReference>
<dbReference type="Gene3D" id="4.10.280.10">
    <property type="entry name" value="Helix-loop-helix DNA-binding domain"/>
    <property type="match status" value="1"/>
</dbReference>
<dbReference type="InterPro" id="IPR002546">
    <property type="entry name" value="MyoD_N"/>
</dbReference>
<keyword evidence="5" id="KW-0539">Nucleus</keyword>
<dbReference type="SMART" id="SM00520">
    <property type="entry name" value="BASIC"/>
    <property type="match status" value="1"/>
</dbReference>
<evidence type="ECO:0000259" key="6">
    <source>
        <dbReference type="PROSITE" id="PS50888"/>
    </source>
</evidence>
<evidence type="ECO:0000313" key="7">
    <source>
        <dbReference type="EMBL" id="CAH1250736.1"/>
    </source>
</evidence>
<protein>
    <submittedName>
        <fullName evidence="7">MYF6 protein</fullName>
    </submittedName>
</protein>
<dbReference type="FunFam" id="4.10.280.10:FF:000005">
    <property type="entry name" value="Myogenic factor"/>
    <property type="match status" value="1"/>
</dbReference>
<dbReference type="PANTHER" id="PTHR11534:SF9">
    <property type="entry name" value="MYOGENIC-DETERMINATION PROTEIN"/>
    <property type="match status" value="1"/>
</dbReference>
<comment type="subcellular location">
    <subcellularLocation>
        <location evidence="1">Nucleus</location>
    </subcellularLocation>
</comment>
<dbReference type="GO" id="GO:0046983">
    <property type="term" value="F:protein dimerization activity"/>
    <property type="evidence" value="ECO:0007669"/>
    <property type="project" value="InterPro"/>
</dbReference>
<dbReference type="GO" id="GO:0007517">
    <property type="term" value="P:muscle organ development"/>
    <property type="evidence" value="ECO:0007669"/>
    <property type="project" value="UniProtKB-KW"/>
</dbReference>
<dbReference type="InterPro" id="IPR011598">
    <property type="entry name" value="bHLH_dom"/>
</dbReference>
<keyword evidence="8" id="KW-1185">Reference proteome</keyword>
<reference evidence="7" key="1">
    <citation type="submission" date="2022-01" db="EMBL/GenBank/DDBJ databases">
        <authorList>
            <person name="Braso-Vives M."/>
        </authorList>
    </citation>
    <scope>NUCLEOTIDE SEQUENCE</scope>
</reference>
<evidence type="ECO:0000313" key="8">
    <source>
        <dbReference type="Proteomes" id="UP000838412"/>
    </source>
</evidence>
<dbReference type="SMART" id="SM00353">
    <property type="entry name" value="HLH"/>
    <property type="match status" value="1"/>
</dbReference>
<evidence type="ECO:0000256" key="5">
    <source>
        <dbReference type="ARBA" id="ARBA00023242"/>
    </source>
</evidence>
<dbReference type="PANTHER" id="PTHR11534">
    <property type="entry name" value="MYOGENIC FACTOR"/>
    <property type="match status" value="1"/>
</dbReference>
<dbReference type="GO" id="GO:0005634">
    <property type="term" value="C:nucleus"/>
    <property type="evidence" value="ECO:0007669"/>
    <property type="project" value="UniProtKB-SubCell"/>
</dbReference>
<dbReference type="EMBL" id="OV696703">
    <property type="protein sequence ID" value="CAH1250736.1"/>
    <property type="molecule type" value="Genomic_DNA"/>
</dbReference>
<name>A0A8K0EJ51_BRALA</name>
<keyword evidence="3" id="KW-0221">Differentiation</keyword>
<evidence type="ECO:0000256" key="1">
    <source>
        <dbReference type="ARBA" id="ARBA00004123"/>
    </source>
</evidence>
<evidence type="ECO:0000256" key="3">
    <source>
        <dbReference type="ARBA" id="ARBA00022782"/>
    </source>
</evidence>
<organism evidence="7 8">
    <name type="scientific">Branchiostoma lanceolatum</name>
    <name type="common">Common lancelet</name>
    <name type="synonym">Amphioxus lanceolatum</name>
    <dbReference type="NCBI Taxonomy" id="7740"/>
    <lineage>
        <taxon>Eukaryota</taxon>
        <taxon>Metazoa</taxon>
        <taxon>Chordata</taxon>
        <taxon>Cephalochordata</taxon>
        <taxon>Leptocardii</taxon>
        <taxon>Amphioxiformes</taxon>
        <taxon>Branchiostomatidae</taxon>
        <taxon>Branchiostoma</taxon>
    </lineage>
</organism>
<sequence length="224" mass="24147">MAFPGCFSYNTDPSAAFLRGHQHVLPTTCLNVPGDGHGLATGGGSEFHGPGRCLQWACNTCKAKSRGKVDKRKAATLRERRRLSRVNDAFDVLKKKTSPNSAQRLTKTDILKNAIDYIMELKNLLKTSEEASAATSKTYTSELDLDSEAGSPASFSEQSSAESPLSLIAETEELSWDDMMNAASSLLMTDMTEDCGSPDSGVSSLDSLSAIVDNITSFDHELDL</sequence>
<dbReference type="GO" id="GO:0000981">
    <property type="term" value="F:DNA-binding transcription factor activity, RNA polymerase II-specific"/>
    <property type="evidence" value="ECO:0007669"/>
    <property type="project" value="TreeGrafter"/>
</dbReference>